<comment type="function">
    <text evidence="4">This protein is involved in the repair of mismatches in DNA. It is required for dam-dependent methyl-directed DNA mismatch repair. May act as a 'molecular matchmaker', a protein that promotes the formation of a stable complex between two or more DNA-binding proteins in an ATP-dependent manner without itself being part of a final effector complex.</text>
</comment>
<reference evidence="8 9" key="1">
    <citation type="submission" date="2019-03" db="EMBL/GenBank/DDBJ databases">
        <title>Genomic Encyclopedia of Type Strains, Phase IV (KMG-IV): sequencing the most valuable type-strain genomes for metagenomic binning, comparative biology and taxonomic classification.</title>
        <authorList>
            <person name="Goeker M."/>
        </authorList>
    </citation>
    <scope>NUCLEOTIDE SEQUENCE [LARGE SCALE GENOMIC DNA]</scope>
    <source>
        <strain evidence="8 9">DSM 100556</strain>
    </source>
</reference>
<dbReference type="Pfam" id="PF01119">
    <property type="entry name" value="DNA_mis_repair"/>
    <property type="match status" value="1"/>
</dbReference>
<dbReference type="InterPro" id="IPR038973">
    <property type="entry name" value="MutL/Mlh/Pms-like"/>
</dbReference>
<keyword evidence="9" id="KW-1185">Reference proteome</keyword>
<feature type="region of interest" description="Disordered" evidence="5">
    <location>
        <begin position="349"/>
        <end position="375"/>
    </location>
</feature>
<dbReference type="InterPro" id="IPR013507">
    <property type="entry name" value="DNA_mismatch_S5_2-like"/>
</dbReference>
<dbReference type="SUPFAM" id="SSF118116">
    <property type="entry name" value="DNA mismatch repair protein MutL"/>
    <property type="match status" value="1"/>
</dbReference>
<evidence type="ECO:0000256" key="5">
    <source>
        <dbReference type="SAM" id="MobiDB-lite"/>
    </source>
</evidence>
<evidence type="ECO:0000313" key="9">
    <source>
        <dbReference type="Proteomes" id="UP000295718"/>
    </source>
</evidence>
<dbReference type="SMART" id="SM00853">
    <property type="entry name" value="MutL_C"/>
    <property type="match status" value="1"/>
</dbReference>
<dbReference type="InterPro" id="IPR020667">
    <property type="entry name" value="DNA_mismatch_repair_MutL"/>
</dbReference>
<dbReference type="AlphaFoldDB" id="A0A4R1R000"/>
<evidence type="ECO:0000313" key="8">
    <source>
        <dbReference type="EMBL" id="TCL58581.1"/>
    </source>
</evidence>
<dbReference type="PROSITE" id="PS00058">
    <property type="entry name" value="DNA_MISMATCH_REPAIR_1"/>
    <property type="match status" value="1"/>
</dbReference>
<dbReference type="STRING" id="1469948.GCA_000732725_01256"/>
<dbReference type="PANTHER" id="PTHR10073:SF12">
    <property type="entry name" value="DNA MISMATCH REPAIR PROTEIN MLH1"/>
    <property type="match status" value="1"/>
</dbReference>
<keyword evidence="2 4" id="KW-0227">DNA damage</keyword>
<organism evidence="8 9">
    <name type="scientific">Kineothrix alysoides</name>
    <dbReference type="NCBI Taxonomy" id="1469948"/>
    <lineage>
        <taxon>Bacteria</taxon>
        <taxon>Bacillati</taxon>
        <taxon>Bacillota</taxon>
        <taxon>Clostridia</taxon>
        <taxon>Lachnospirales</taxon>
        <taxon>Lachnospiraceae</taxon>
        <taxon>Kineothrix</taxon>
    </lineage>
</organism>
<dbReference type="Gene3D" id="3.30.1540.20">
    <property type="entry name" value="MutL, C-terminal domain, dimerisation subdomain"/>
    <property type="match status" value="1"/>
</dbReference>
<proteinExistence type="inferred from homology"/>
<dbReference type="InterPro" id="IPR036890">
    <property type="entry name" value="HATPase_C_sf"/>
</dbReference>
<dbReference type="EMBL" id="SLUO01000006">
    <property type="protein sequence ID" value="TCL58581.1"/>
    <property type="molecule type" value="Genomic_DNA"/>
</dbReference>
<dbReference type="GO" id="GO:0006298">
    <property type="term" value="P:mismatch repair"/>
    <property type="evidence" value="ECO:0007669"/>
    <property type="project" value="UniProtKB-UniRule"/>
</dbReference>
<dbReference type="GO" id="GO:0016887">
    <property type="term" value="F:ATP hydrolysis activity"/>
    <property type="evidence" value="ECO:0007669"/>
    <property type="project" value="InterPro"/>
</dbReference>
<dbReference type="OrthoDB" id="9763467at2"/>
<dbReference type="RefSeq" id="WP_031389979.1">
    <property type="nucleotide sequence ID" value="NZ_JPNB01000001.1"/>
</dbReference>
<dbReference type="InterPro" id="IPR042121">
    <property type="entry name" value="MutL_C_regsub"/>
</dbReference>
<comment type="similarity">
    <text evidence="1 4">Belongs to the DNA mismatch repair MutL/HexB family.</text>
</comment>
<dbReference type="InterPro" id="IPR014762">
    <property type="entry name" value="DNA_mismatch_repair_CS"/>
</dbReference>
<dbReference type="Gene3D" id="3.30.1370.100">
    <property type="entry name" value="MutL, C-terminal domain, regulatory subdomain"/>
    <property type="match status" value="1"/>
</dbReference>
<evidence type="ECO:0000256" key="2">
    <source>
        <dbReference type="ARBA" id="ARBA00022763"/>
    </source>
</evidence>
<protein>
    <recommendedName>
        <fullName evidence="4">DNA mismatch repair protein MutL</fullName>
    </recommendedName>
</protein>
<name>A0A4R1R000_9FIRM</name>
<dbReference type="InterPro" id="IPR014721">
    <property type="entry name" value="Ribsml_uS5_D2-typ_fold_subgr"/>
</dbReference>
<dbReference type="PANTHER" id="PTHR10073">
    <property type="entry name" value="DNA MISMATCH REPAIR PROTEIN MLH, PMS, MUTL"/>
    <property type="match status" value="1"/>
</dbReference>
<feature type="domain" description="DNA mismatch repair protein S5" evidence="7">
    <location>
        <begin position="209"/>
        <end position="327"/>
    </location>
</feature>
<evidence type="ECO:0000256" key="1">
    <source>
        <dbReference type="ARBA" id="ARBA00006082"/>
    </source>
</evidence>
<dbReference type="InterPro" id="IPR002099">
    <property type="entry name" value="MutL/Mlh/PMS"/>
</dbReference>
<keyword evidence="3 4" id="KW-0234">DNA repair</keyword>
<dbReference type="NCBIfam" id="TIGR00585">
    <property type="entry name" value="mutl"/>
    <property type="match status" value="1"/>
</dbReference>
<dbReference type="FunFam" id="3.30.565.10:FF:000003">
    <property type="entry name" value="DNA mismatch repair endonuclease MutL"/>
    <property type="match status" value="1"/>
</dbReference>
<dbReference type="GO" id="GO:0030983">
    <property type="term" value="F:mismatched DNA binding"/>
    <property type="evidence" value="ECO:0007669"/>
    <property type="project" value="InterPro"/>
</dbReference>
<accession>A0A4R1R000</accession>
<dbReference type="CDD" id="cd16926">
    <property type="entry name" value="HATPase_MutL-MLH-PMS-like"/>
    <property type="match status" value="1"/>
</dbReference>
<dbReference type="SMART" id="SM01340">
    <property type="entry name" value="DNA_mis_repair"/>
    <property type="match status" value="1"/>
</dbReference>
<dbReference type="InterPro" id="IPR042120">
    <property type="entry name" value="MutL_C_dimsub"/>
</dbReference>
<dbReference type="SUPFAM" id="SSF55874">
    <property type="entry name" value="ATPase domain of HSP90 chaperone/DNA topoisomerase II/histidine kinase"/>
    <property type="match status" value="1"/>
</dbReference>
<feature type="compositionally biased region" description="Basic and acidic residues" evidence="5">
    <location>
        <begin position="357"/>
        <end position="368"/>
    </location>
</feature>
<dbReference type="Proteomes" id="UP000295718">
    <property type="component" value="Unassembled WGS sequence"/>
</dbReference>
<dbReference type="Gene3D" id="3.30.565.10">
    <property type="entry name" value="Histidine kinase-like ATPase, C-terminal domain"/>
    <property type="match status" value="1"/>
</dbReference>
<dbReference type="InterPro" id="IPR037198">
    <property type="entry name" value="MutL_C_sf"/>
</dbReference>
<sequence>MAQINVLSKDTIDKIAAGEVVERPASVVKELLENAIDAGASVVTVEIKEGGISLIRVTDNGCGIDKSEVSKAFLRHATSKINSVEDLMHIASLGFRGEALSSIAAVSKLELITKTKDELTGIRYAIEGGWEKESEEIGAPNGTTILVRNLFFNTPVRKKFLKQPQTEGSYVSDLMEHMALSNPGVSFKYINNGQTRFYTSGNGNLQEIIYRIYGKDISSSLIPVDISENGIHMSGFIGKPEINRANRSFEIYFVNGRFIKSGIIGKAIEEGYKKYVMQHKFPFVVLHLQIDSQEMDVNVHPTKMEVRFTNQMKLYDFISEHIIRSLHETELIPAVILEERKKEAPEIIPSGMIPEPFESRRLHSDRGEGSVNAGRHMNAENYSNAESRVSVGNPMSVGSSANKEASVREKAFMEKENFVREENTYGETSEKNTATESDFFVENRILPKKEETQQMVDKMKDVLQNPLVGRIIGTENRSDIQDNAKTHANIIKAGEHIFVEKPTQLNLFEEKMLTEEARAQYRIMGQIFDTYWLVSFSDKLFIIDQHAAHEKVKYEKFIKELEERQVQSQLLEPPVIVTLSGREESILKEYEESFTDMGFEIELFGGNEYAIRSVPAELYGCSESKFFTEMLDELAEGVPKGTPAVVNRRIATMACKAAVKGNMSFSMMEMEALIDELLVLEDPYHCPHGRPTIISMSKYELEKKFKRIV</sequence>
<evidence type="ECO:0000256" key="4">
    <source>
        <dbReference type="HAMAP-Rule" id="MF_00149"/>
    </source>
</evidence>
<comment type="caution">
    <text evidence="8">The sequence shown here is derived from an EMBL/GenBank/DDBJ whole genome shotgun (WGS) entry which is preliminary data.</text>
</comment>
<dbReference type="GO" id="GO:0140664">
    <property type="term" value="F:ATP-dependent DNA damage sensor activity"/>
    <property type="evidence" value="ECO:0007669"/>
    <property type="project" value="InterPro"/>
</dbReference>
<dbReference type="GO" id="GO:0032300">
    <property type="term" value="C:mismatch repair complex"/>
    <property type="evidence" value="ECO:0007669"/>
    <property type="project" value="InterPro"/>
</dbReference>
<gene>
    <name evidence="4" type="primary">mutL</name>
    <name evidence="8" type="ORF">EDD76_106234</name>
</gene>
<dbReference type="InterPro" id="IPR014790">
    <property type="entry name" value="MutL_C"/>
</dbReference>
<dbReference type="CDD" id="cd00782">
    <property type="entry name" value="MutL_Trans"/>
    <property type="match status" value="1"/>
</dbReference>
<dbReference type="GO" id="GO:0005524">
    <property type="term" value="F:ATP binding"/>
    <property type="evidence" value="ECO:0007669"/>
    <property type="project" value="InterPro"/>
</dbReference>
<evidence type="ECO:0000256" key="3">
    <source>
        <dbReference type="ARBA" id="ARBA00023204"/>
    </source>
</evidence>
<evidence type="ECO:0000259" key="6">
    <source>
        <dbReference type="SMART" id="SM00853"/>
    </source>
</evidence>
<dbReference type="SUPFAM" id="SSF54211">
    <property type="entry name" value="Ribosomal protein S5 domain 2-like"/>
    <property type="match status" value="1"/>
</dbReference>
<dbReference type="Gene3D" id="3.30.230.10">
    <property type="match status" value="1"/>
</dbReference>
<dbReference type="Pfam" id="PF13589">
    <property type="entry name" value="HATPase_c_3"/>
    <property type="match status" value="1"/>
</dbReference>
<dbReference type="HAMAP" id="MF_00149">
    <property type="entry name" value="DNA_mis_repair"/>
    <property type="match status" value="1"/>
</dbReference>
<dbReference type="Pfam" id="PF08676">
    <property type="entry name" value="MutL_C"/>
    <property type="match status" value="1"/>
</dbReference>
<evidence type="ECO:0000259" key="7">
    <source>
        <dbReference type="SMART" id="SM01340"/>
    </source>
</evidence>
<feature type="domain" description="MutL C-terminal dimerisation" evidence="6">
    <location>
        <begin position="523"/>
        <end position="665"/>
    </location>
</feature>
<dbReference type="InterPro" id="IPR020568">
    <property type="entry name" value="Ribosomal_Su5_D2-typ_SF"/>
</dbReference>